<keyword evidence="2" id="KW-1185">Reference proteome</keyword>
<evidence type="ECO:0000313" key="2">
    <source>
        <dbReference type="Proteomes" id="UP001151760"/>
    </source>
</evidence>
<dbReference type="SUPFAM" id="SSF57756">
    <property type="entry name" value="Retrovirus zinc finger-like domains"/>
    <property type="match status" value="1"/>
</dbReference>
<evidence type="ECO:0000313" key="1">
    <source>
        <dbReference type="EMBL" id="GJS86858.1"/>
    </source>
</evidence>
<reference evidence="1" key="2">
    <citation type="submission" date="2022-01" db="EMBL/GenBank/DDBJ databases">
        <authorList>
            <person name="Yamashiro T."/>
            <person name="Shiraishi A."/>
            <person name="Satake H."/>
            <person name="Nakayama K."/>
        </authorList>
    </citation>
    <scope>NUCLEOTIDE SEQUENCE</scope>
</reference>
<proteinExistence type="predicted"/>
<gene>
    <name evidence="1" type="ORF">Tco_0769494</name>
</gene>
<feature type="non-terminal residue" evidence="1">
    <location>
        <position position="89"/>
    </location>
</feature>
<sequence>MVATCVPQTESTPGKANVQCYNCNEKGHNARNFQKPRVHAAKEETMEELTTAVMLMARIRPANRNAETVPSYDAKAVSEVNASSKVHEQ</sequence>
<dbReference type="Gene3D" id="4.10.60.10">
    <property type="entry name" value="Zinc finger, CCHC-type"/>
    <property type="match status" value="1"/>
</dbReference>
<name>A0ABQ4ZDF9_9ASTR</name>
<accession>A0ABQ4ZDF9</accession>
<organism evidence="1 2">
    <name type="scientific">Tanacetum coccineum</name>
    <dbReference type="NCBI Taxonomy" id="301880"/>
    <lineage>
        <taxon>Eukaryota</taxon>
        <taxon>Viridiplantae</taxon>
        <taxon>Streptophyta</taxon>
        <taxon>Embryophyta</taxon>
        <taxon>Tracheophyta</taxon>
        <taxon>Spermatophyta</taxon>
        <taxon>Magnoliopsida</taxon>
        <taxon>eudicotyledons</taxon>
        <taxon>Gunneridae</taxon>
        <taxon>Pentapetalae</taxon>
        <taxon>asterids</taxon>
        <taxon>campanulids</taxon>
        <taxon>Asterales</taxon>
        <taxon>Asteraceae</taxon>
        <taxon>Asteroideae</taxon>
        <taxon>Anthemideae</taxon>
        <taxon>Anthemidinae</taxon>
        <taxon>Tanacetum</taxon>
    </lineage>
</organism>
<dbReference type="EMBL" id="BQNB010011152">
    <property type="protein sequence ID" value="GJS86858.1"/>
    <property type="molecule type" value="Genomic_DNA"/>
</dbReference>
<reference evidence="1" key="1">
    <citation type="journal article" date="2022" name="Int. J. Mol. Sci.">
        <title>Draft Genome of Tanacetum Coccineum: Genomic Comparison of Closely Related Tanacetum-Family Plants.</title>
        <authorList>
            <person name="Yamashiro T."/>
            <person name="Shiraishi A."/>
            <person name="Nakayama K."/>
            <person name="Satake H."/>
        </authorList>
    </citation>
    <scope>NUCLEOTIDE SEQUENCE</scope>
</reference>
<comment type="caution">
    <text evidence="1">The sequence shown here is derived from an EMBL/GenBank/DDBJ whole genome shotgun (WGS) entry which is preliminary data.</text>
</comment>
<dbReference type="InterPro" id="IPR036875">
    <property type="entry name" value="Znf_CCHC_sf"/>
</dbReference>
<dbReference type="Proteomes" id="UP001151760">
    <property type="component" value="Unassembled WGS sequence"/>
</dbReference>
<protein>
    <submittedName>
        <fullName evidence="1">Retrovirus-related pol polyprotein from transposon TNT 1-94</fullName>
    </submittedName>
</protein>